<accession>A0AAE3R8J5</accession>
<name>A0AAE3R8J5_9BACT</name>
<dbReference type="EMBL" id="JASJOU010000015">
    <property type="protein sequence ID" value="MDJ1505220.1"/>
    <property type="molecule type" value="Genomic_DNA"/>
</dbReference>
<dbReference type="Proteomes" id="UP001232063">
    <property type="component" value="Unassembled WGS sequence"/>
</dbReference>
<dbReference type="Pfam" id="PF03572">
    <property type="entry name" value="Peptidase_S41"/>
    <property type="match status" value="1"/>
</dbReference>
<gene>
    <name evidence="2" type="ORF">QNI22_31480</name>
</gene>
<evidence type="ECO:0000313" key="2">
    <source>
        <dbReference type="EMBL" id="MDJ1505220.1"/>
    </source>
</evidence>
<keyword evidence="3" id="KW-1185">Reference proteome</keyword>
<proteinExistence type="predicted"/>
<reference evidence="2" key="1">
    <citation type="submission" date="2023-05" db="EMBL/GenBank/DDBJ databases">
        <authorList>
            <person name="Zhang X."/>
        </authorList>
    </citation>
    <scope>NUCLEOTIDE SEQUENCE</scope>
    <source>
        <strain evidence="2">BD1B2-1</strain>
    </source>
</reference>
<dbReference type="InterPro" id="IPR029045">
    <property type="entry name" value="ClpP/crotonase-like_dom_sf"/>
</dbReference>
<comment type="caution">
    <text evidence="2">The sequence shown here is derived from an EMBL/GenBank/DDBJ whole genome shotgun (WGS) entry which is preliminary data.</text>
</comment>
<dbReference type="InterPro" id="IPR005151">
    <property type="entry name" value="Tail-specific_protease"/>
</dbReference>
<evidence type="ECO:0000313" key="3">
    <source>
        <dbReference type="Proteomes" id="UP001232063"/>
    </source>
</evidence>
<sequence length="387" mass="43484">MSFFKDGHFLISLNRKNASQVLNFAPNQSIEISEKNESTRNDPIEGKWNNTSGAYQISISREKGSKDSFIGLILFADTAFWKPGQIKVKLTRRSPSIYEGILYSRDHLPRKIKYHFAQNQLVSLQGSEISFNWQKQSDQEKPFKEEPIISFKSLSADWNLLDINSFGLVEPIDSVFSRYKNQLFSVKNLIIDLRQNGGGGIATFPKLLTLVSDGEVVMKGAGTLATLTNVNAYSKIIDILKTYPDVTPYEINLVTKLISDMKSHPDQLYWQTDSIAAIPKSRFPQRVFVLIDKGTASAAEMFAELAQQSSKVITCGQPSAGAIDNLDAVSVNLPCPIYQIMYPITRNGNYKNVDSTLDPVKIIPFLKIPEQTQDWIQYIIKKAGTLR</sequence>
<dbReference type="GO" id="GO:0006508">
    <property type="term" value="P:proteolysis"/>
    <property type="evidence" value="ECO:0007669"/>
    <property type="project" value="InterPro"/>
</dbReference>
<dbReference type="RefSeq" id="WP_314517087.1">
    <property type="nucleotide sequence ID" value="NZ_JASJOU010000015.1"/>
</dbReference>
<protein>
    <submittedName>
        <fullName evidence="2">S41 family peptidase</fullName>
    </submittedName>
</protein>
<dbReference type="AlphaFoldDB" id="A0AAE3R8J5"/>
<evidence type="ECO:0000259" key="1">
    <source>
        <dbReference type="Pfam" id="PF03572"/>
    </source>
</evidence>
<dbReference type="SUPFAM" id="SSF52096">
    <property type="entry name" value="ClpP/crotonase"/>
    <property type="match status" value="1"/>
</dbReference>
<dbReference type="GO" id="GO:0008236">
    <property type="term" value="F:serine-type peptidase activity"/>
    <property type="evidence" value="ECO:0007669"/>
    <property type="project" value="InterPro"/>
</dbReference>
<feature type="domain" description="Tail specific protease" evidence="1">
    <location>
        <begin position="161"/>
        <end position="322"/>
    </location>
</feature>
<dbReference type="Gene3D" id="3.90.226.10">
    <property type="entry name" value="2-enoyl-CoA Hydratase, Chain A, domain 1"/>
    <property type="match status" value="1"/>
</dbReference>
<organism evidence="2 3">
    <name type="scientific">Xanthocytophaga agilis</name>
    <dbReference type="NCBI Taxonomy" id="3048010"/>
    <lineage>
        <taxon>Bacteria</taxon>
        <taxon>Pseudomonadati</taxon>
        <taxon>Bacteroidota</taxon>
        <taxon>Cytophagia</taxon>
        <taxon>Cytophagales</taxon>
        <taxon>Rhodocytophagaceae</taxon>
        <taxon>Xanthocytophaga</taxon>
    </lineage>
</organism>